<feature type="region of interest" description="Disordered" evidence="1">
    <location>
        <begin position="580"/>
        <end position="600"/>
    </location>
</feature>
<evidence type="ECO:0000256" key="1">
    <source>
        <dbReference type="SAM" id="MobiDB-lite"/>
    </source>
</evidence>
<accession>A0A163ADT6</accession>
<feature type="compositionally biased region" description="Low complexity" evidence="1">
    <location>
        <begin position="270"/>
        <end position="287"/>
    </location>
</feature>
<dbReference type="InterPro" id="IPR016024">
    <property type="entry name" value="ARM-type_fold"/>
</dbReference>
<evidence type="ECO:0000313" key="3">
    <source>
        <dbReference type="EMBL" id="OAD72791.1"/>
    </source>
</evidence>
<dbReference type="GO" id="GO:0031267">
    <property type="term" value="F:small GTPase binding"/>
    <property type="evidence" value="ECO:0007669"/>
    <property type="project" value="InterPro"/>
</dbReference>
<dbReference type="RefSeq" id="XP_018290831.1">
    <property type="nucleotide sequence ID" value="XM_018435998.1"/>
</dbReference>
<feature type="compositionally biased region" description="Acidic residues" evidence="1">
    <location>
        <begin position="64"/>
        <end position="73"/>
    </location>
</feature>
<feature type="compositionally biased region" description="Low complexity" evidence="1">
    <location>
        <begin position="697"/>
        <end position="716"/>
    </location>
</feature>
<feature type="compositionally biased region" description="Low complexity" evidence="1">
    <location>
        <begin position="8"/>
        <end position="20"/>
    </location>
</feature>
<feature type="compositionally biased region" description="Polar residues" evidence="1">
    <location>
        <begin position="260"/>
        <end position="269"/>
    </location>
</feature>
<dbReference type="Pfam" id="PF06371">
    <property type="entry name" value="Drf_GBD"/>
    <property type="match status" value="1"/>
</dbReference>
<dbReference type="OrthoDB" id="2155261at2759"/>
<feature type="region of interest" description="Disordered" evidence="1">
    <location>
        <begin position="1"/>
        <end position="78"/>
    </location>
</feature>
<dbReference type="GeneID" id="28996904"/>
<feature type="region of interest" description="Disordered" evidence="1">
    <location>
        <begin position="232"/>
        <end position="316"/>
    </location>
</feature>
<dbReference type="AlphaFoldDB" id="A0A163ADT6"/>
<dbReference type="EMBL" id="KV440982">
    <property type="protein sequence ID" value="OAD72791.1"/>
    <property type="molecule type" value="Genomic_DNA"/>
</dbReference>
<dbReference type="SUPFAM" id="SSF48371">
    <property type="entry name" value="ARM repeat"/>
    <property type="match status" value="1"/>
</dbReference>
<feature type="region of interest" description="Disordered" evidence="1">
    <location>
        <begin position="99"/>
        <end position="162"/>
    </location>
</feature>
<dbReference type="GO" id="GO:0003779">
    <property type="term" value="F:actin binding"/>
    <property type="evidence" value="ECO:0007669"/>
    <property type="project" value="InterPro"/>
</dbReference>
<keyword evidence="4" id="KW-1185">Reference proteome</keyword>
<protein>
    <recommendedName>
        <fullName evidence="2">Formin GTPase-binding domain-containing protein</fullName>
    </recommendedName>
</protein>
<gene>
    <name evidence="3" type="ORF">PHYBLDRAFT_169050</name>
</gene>
<feature type="compositionally biased region" description="Polar residues" evidence="1">
    <location>
        <begin position="288"/>
        <end position="299"/>
    </location>
</feature>
<dbReference type="SMART" id="SM01140">
    <property type="entry name" value="Drf_GBD"/>
    <property type="match status" value="1"/>
</dbReference>
<feature type="domain" description="Formin GTPase-binding" evidence="2">
    <location>
        <begin position="161"/>
        <end position="455"/>
    </location>
</feature>
<feature type="region of interest" description="Disordered" evidence="1">
    <location>
        <begin position="690"/>
        <end position="716"/>
    </location>
</feature>
<reference evidence="4" key="1">
    <citation type="submission" date="2015-06" db="EMBL/GenBank/DDBJ databases">
        <title>Expansion of signal transduction pathways in fungi by whole-genome duplication.</title>
        <authorList>
            <consortium name="DOE Joint Genome Institute"/>
            <person name="Corrochano L.M."/>
            <person name="Kuo A."/>
            <person name="Marcet-Houben M."/>
            <person name="Polaino S."/>
            <person name="Salamov A."/>
            <person name="Villalobos J.M."/>
            <person name="Alvarez M.I."/>
            <person name="Avalos J."/>
            <person name="Benito E.P."/>
            <person name="Benoit I."/>
            <person name="Burger G."/>
            <person name="Camino L.P."/>
            <person name="Canovas D."/>
            <person name="Cerda-Olmedo E."/>
            <person name="Cheng J.-F."/>
            <person name="Dominguez A."/>
            <person name="Elias M."/>
            <person name="Eslava A.P."/>
            <person name="Glaser F."/>
            <person name="Grimwood J."/>
            <person name="Gutierrez G."/>
            <person name="Heitman J."/>
            <person name="Henrissat B."/>
            <person name="Iturriaga E.A."/>
            <person name="Lang B.F."/>
            <person name="Lavin J.L."/>
            <person name="Lee S."/>
            <person name="Li W."/>
            <person name="Lindquist E."/>
            <person name="Lopez-Garcia S."/>
            <person name="Luque E.M."/>
            <person name="Marcos A.T."/>
            <person name="Martin J."/>
            <person name="McCluskey K."/>
            <person name="Medina H.R."/>
            <person name="Miralles-Duran A."/>
            <person name="Miyazaki A."/>
            <person name="Munoz-Torres E."/>
            <person name="Oguiza J.A."/>
            <person name="Ohm R."/>
            <person name="Olmedo M."/>
            <person name="Orejas M."/>
            <person name="Ortiz-Castellanos L."/>
            <person name="Pisabarro A.G."/>
            <person name="Rodriguez-Romero J."/>
            <person name="Ruiz-Herrera J."/>
            <person name="Ruiz-Vazquez R."/>
            <person name="Sanz C."/>
            <person name="Schackwitz W."/>
            <person name="Schmutz J."/>
            <person name="Shahriari M."/>
            <person name="Shelest E."/>
            <person name="Silva-Franco F."/>
            <person name="Soanes D."/>
            <person name="Syed K."/>
            <person name="Tagua V.G."/>
            <person name="Talbot N.J."/>
            <person name="Thon M."/>
            <person name="De vries R.P."/>
            <person name="Wiebenga A."/>
            <person name="Yadav J.S."/>
            <person name="Braun E.L."/>
            <person name="Baker S."/>
            <person name="Garre V."/>
            <person name="Horwitz B."/>
            <person name="Torres-Martinez S."/>
            <person name="Idnurm A."/>
            <person name="Herrera-Estrella A."/>
            <person name="Gabaldon T."/>
            <person name="Grigoriev I.V."/>
        </authorList>
    </citation>
    <scope>NUCLEOTIDE SEQUENCE [LARGE SCALE GENOMIC DNA]</scope>
    <source>
        <strain evidence="4">NRRL 1555(-)</strain>
    </source>
</reference>
<dbReference type="InterPro" id="IPR010473">
    <property type="entry name" value="GTPase-bd"/>
</dbReference>
<name>A0A163ADT6_PHYB8</name>
<evidence type="ECO:0000259" key="2">
    <source>
        <dbReference type="SMART" id="SM01140"/>
    </source>
</evidence>
<sequence>MAQRKAKASSSASDPMGSPADSPPSSPGPSALANNPNKLLHRVSGFFFQHNRRVRSPTTGEPDLSPEEPDEEPSYLQPHEPMIQDIETASRVDSMFSMHSNHSARPINPNTPPPLRTVCLDNPTVHTSIAPVEQPPSPPPSSSSSKTVKQSPGRTIPLRKLSKLSPDDVNEAFELLLAIQQEYALPTSLKPNLTQLTTEQKSVLLQSSRSRMLLRKNSTFSSSPFSLAATLGINRKSKGQPSNVRDRKFFSPSDKDDSSMANRSSASYQKSNGSTSTATATSSNTKSMGTSRGGKNTSLLAGGSHGDTNHRTVRGKMKSTPEYFVTVLRETHVRELEENDVADLRVFLRSVVASWTTEFLSLGGYEALSDLFRQMKEIPKKRPQDDKFLQQLAKCFKAIMTHEQSGTERVLMNPIGLEHIRDLLFGPSNQKQKGVYGLDIITRALFLNILCTLTTLQTKPTHNSSKYVHGYDILRQLLLDRPSDRILDETGCEQSSKTDLPFRMSLKTNPQEIMKVILENEDHPGGISETDMDSPKPRYTAWMREIQYTVDRHIEPITFLAQVLDYKFESAFRQLKLKSQEERAKSDGSPGSSCSAQADPEEGGLVMVDEGVVDHLITHLRLICTIVTTPPTTYRGETTPREQEKVRLEIMLSGFDKISKALRSCPHPTLYDSYIRFLQPLLRPWAELSPSDPLETSSNINSSSSRLQSSSQSVSGSNTLVFPESYIPPNAPMIPERPAAHPLSYSFRSGNWVENSLSDMLNWQNELQDSSKGITTQSSVPPLVPSHQQQLWDNGGNDEDCFFDAVHDPFVDARLPTKQNIQETAWEEDGDMASLDNYDDIFDDEEDDEEEEMEEVLFQDDNSPQDRRSSMPVYMRRIMSNSAPPQVNRETVSMTLDPIENIERWRLMSLDS</sequence>
<dbReference type="InterPro" id="IPR011989">
    <property type="entry name" value="ARM-like"/>
</dbReference>
<dbReference type="GO" id="GO:0030036">
    <property type="term" value="P:actin cytoskeleton organization"/>
    <property type="evidence" value="ECO:0007669"/>
    <property type="project" value="InterPro"/>
</dbReference>
<dbReference type="Gene3D" id="1.25.10.10">
    <property type="entry name" value="Leucine-rich Repeat Variant"/>
    <property type="match status" value="1"/>
</dbReference>
<dbReference type="VEuPathDB" id="FungiDB:PHYBLDRAFT_169050"/>
<evidence type="ECO:0000313" key="4">
    <source>
        <dbReference type="Proteomes" id="UP000077315"/>
    </source>
</evidence>
<feature type="compositionally biased region" description="Basic and acidic residues" evidence="1">
    <location>
        <begin position="244"/>
        <end position="258"/>
    </location>
</feature>
<dbReference type="InParanoid" id="A0A163ADT6"/>
<proteinExistence type="predicted"/>
<dbReference type="Proteomes" id="UP000077315">
    <property type="component" value="Unassembled WGS sequence"/>
</dbReference>
<organism evidence="3 4">
    <name type="scientific">Phycomyces blakesleeanus (strain ATCC 8743b / DSM 1359 / FGSC 10004 / NBRC 33097 / NRRL 1555)</name>
    <dbReference type="NCBI Taxonomy" id="763407"/>
    <lineage>
        <taxon>Eukaryota</taxon>
        <taxon>Fungi</taxon>
        <taxon>Fungi incertae sedis</taxon>
        <taxon>Mucoromycota</taxon>
        <taxon>Mucoromycotina</taxon>
        <taxon>Mucoromycetes</taxon>
        <taxon>Mucorales</taxon>
        <taxon>Phycomycetaceae</taxon>
        <taxon>Phycomyces</taxon>
    </lineage>
</organism>